<name>A0A0D6PCX2_9PROT</name>
<feature type="domain" description="DUF3291" evidence="1">
    <location>
        <begin position="21"/>
        <end position="61"/>
    </location>
</feature>
<gene>
    <name evidence="2" type="ORF">Aam_016_038</name>
</gene>
<keyword evidence="3" id="KW-1185">Reference proteome</keyword>
<organism evidence="2 3">
    <name type="scientific">Acidocella aminolytica 101 = DSM 11237</name>
    <dbReference type="NCBI Taxonomy" id="1120923"/>
    <lineage>
        <taxon>Bacteria</taxon>
        <taxon>Pseudomonadati</taxon>
        <taxon>Pseudomonadota</taxon>
        <taxon>Alphaproteobacteria</taxon>
        <taxon>Acetobacterales</taxon>
        <taxon>Acidocellaceae</taxon>
        <taxon>Acidocella</taxon>
    </lineage>
</organism>
<dbReference type="InterPro" id="IPR021708">
    <property type="entry name" value="DUF3291"/>
</dbReference>
<comment type="caution">
    <text evidence="2">The sequence shown here is derived from an EMBL/GenBank/DDBJ whole genome shotgun (WGS) entry which is preliminary data.</text>
</comment>
<dbReference type="EMBL" id="BANC01000016">
    <property type="protein sequence ID" value="GAN79068.1"/>
    <property type="molecule type" value="Genomic_DNA"/>
</dbReference>
<dbReference type="Proteomes" id="UP000032668">
    <property type="component" value="Unassembled WGS sequence"/>
</dbReference>
<proteinExistence type="predicted"/>
<accession>A0A0D6PCX2</accession>
<dbReference type="Pfam" id="PF11695">
    <property type="entry name" value="DUF3291"/>
    <property type="match status" value="1"/>
</dbReference>
<evidence type="ECO:0000313" key="3">
    <source>
        <dbReference type="Proteomes" id="UP000032668"/>
    </source>
</evidence>
<evidence type="ECO:0000313" key="2">
    <source>
        <dbReference type="EMBL" id="GAN79068.1"/>
    </source>
</evidence>
<protein>
    <recommendedName>
        <fullName evidence="1">DUF3291 domain-containing protein</fullName>
    </recommendedName>
</protein>
<reference evidence="2 3" key="1">
    <citation type="submission" date="2012-11" db="EMBL/GenBank/DDBJ databases">
        <title>Whole genome sequence of Acidocella aminolytica 101 = DSM 11237.</title>
        <authorList>
            <person name="Azuma Y."/>
            <person name="Higashiura N."/>
            <person name="Hirakawa H."/>
            <person name="Matsushita K."/>
        </authorList>
    </citation>
    <scope>NUCLEOTIDE SEQUENCE [LARGE SCALE GENOMIC DNA]</scope>
    <source>
        <strain evidence="3">101 / DSM 11237</strain>
    </source>
</reference>
<dbReference type="AlphaFoldDB" id="A0A0D6PCX2"/>
<evidence type="ECO:0000259" key="1">
    <source>
        <dbReference type="Pfam" id="PF11695"/>
    </source>
</evidence>
<sequence>MHRDPPANRYRGYPKFYVDRGDGWSPVTLSLWRDLEAAFAFTYFGLHATALRRERVWFEKPH</sequence>
<dbReference type="OrthoDB" id="2376237at2"/>